<dbReference type="SUPFAM" id="SSF55073">
    <property type="entry name" value="Nucleotide cyclase"/>
    <property type="match status" value="1"/>
</dbReference>
<accession>A0A7W8G6Z5</accession>
<name>A0A7W8G6Z5_9SPIR</name>
<dbReference type="FunFam" id="3.30.70.270:FF:000001">
    <property type="entry name" value="Diguanylate cyclase domain protein"/>
    <property type="match status" value="1"/>
</dbReference>
<dbReference type="RefSeq" id="WP_184656874.1">
    <property type="nucleotide sequence ID" value="NZ_JACHFQ010000001.1"/>
</dbReference>
<gene>
    <name evidence="4" type="ORF">HNP76_000363</name>
</gene>
<dbReference type="GO" id="GO:0052621">
    <property type="term" value="F:diguanylate cyclase activity"/>
    <property type="evidence" value="ECO:0007669"/>
    <property type="project" value="UniProtKB-EC"/>
</dbReference>
<comment type="caution">
    <text evidence="4">The sequence shown here is derived from an EMBL/GenBank/DDBJ whole genome shotgun (WGS) entry which is preliminary data.</text>
</comment>
<feature type="domain" description="GGDEF" evidence="3">
    <location>
        <begin position="264"/>
        <end position="396"/>
    </location>
</feature>
<dbReference type="GO" id="GO:0005886">
    <property type="term" value="C:plasma membrane"/>
    <property type="evidence" value="ECO:0007669"/>
    <property type="project" value="TreeGrafter"/>
</dbReference>
<dbReference type="PANTHER" id="PTHR45138:SF9">
    <property type="entry name" value="DIGUANYLATE CYCLASE DGCM-RELATED"/>
    <property type="match status" value="1"/>
</dbReference>
<dbReference type="Pfam" id="PF00990">
    <property type="entry name" value="GGDEF"/>
    <property type="match status" value="1"/>
</dbReference>
<dbReference type="GO" id="GO:1902201">
    <property type="term" value="P:negative regulation of bacterial-type flagellum-dependent cell motility"/>
    <property type="evidence" value="ECO:0007669"/>
    <property type="project" value="TreeGrafter"/>
</dbReference>
<dbReference type="Gene3D" id="3.30.70.270">
    <property type="match status" value="1"/>
</dbReference>
<sequence length="573" mass="66493">MDPLAKRRLSDITFVIDKDLNVKSGNRSFLRLIHKTNFNVNLSYIFEDSDIKNFKFFLANFDDSFPTRSFLASIKPFENYISCIFTITRAGEYFNVIIEELSYSRQLLDRALMESRELTALMQNFDSYYFLFDGKKYTLKNTKDLNTIFDGPQEDFKIYITNTFKINISNEDTQAQLNAMFENIENFNAGKYYTLLQIDKKILTIHTLKTSTRHSSLIVASINLHKENEPVMNTYSESRDGLTGLYNKKAITELAIKKINEEKSPCSLIILDADKFKECNDSYGHIFGDRVLVSIANCINDAIKGRGIAGRIGGDEFLILLDVNNEDDIHQIARNIRTGIQWSITNVDPESVVTCSMGIAKFPVNAQNYEDLFELADKSLYIAKYRGRNTYILYSPELHDKILIENKQIDDRVTSGKFFFDCVNSELEILNKIQKLDSSKKEQVYEILNLMISYLQISKITIYDKDFKLLYLAGIDEVNSREDYVRYTQNYFKFFNEYNFLHLDNTNVLNSIDGERYDLYRSTNISSTIEVLTKNKNCENLLICYDLYKPARTFKKDKITFALLVARKLSEIL</sequence>
<evidence type="ECO:0000313" key="5">
    <source>
        <dbReference type="Proteomes" id="UP000518887"/>
    </source>
</evidence>
<dbReference type="GO" id="GO:0043709">
    <property type="term" value="P:cell adhesion involved in single-species biofilm formation"/>
    <property type="evidence" value="ECO:0007669"/>
    <property type="project" value="TreeGrafter"/>
</dbReference>
<dbReference type="NCBIfam" id="TIGR00254">
    <property type="entry name" value="GGDEF"/>
    <property type="match status" value="1"/>
</dbReference>
<evidence type="ECO:0000256" key="1">
    <source>
        <dbReference type="ARBA" id="ARBA00012528"/>
    </source>
</evidence>
<evidence type="ECO:0000259" key="3">
    <source>
        <dbReference type="PROSITE" id="PS50887"/>
    </source>
</evidence>
<dbReference type="CDD" id="cd01949">
    <property type="entry name" value="GGDEF"/>
    <property type="match status" value="1"/>
</dbReference>
<dbReference type="EC" id="2.7.7.65" evidence="1"/>
<dbReference type="InterPro" id="IPR000160">
    <property type="entry name" value="GGDEF_dom"/>
</dbReference>
<dbReference type="PROSITE" id="PS50887">
    <property type="entry name" value="GGDEF"/>
    <property type="match status" value="1"/>
</dbReference>
<dbReference type="EMBL" id="JACHFQ010000001">
    <property type="protein sequence ID" value="MBB5225023.1"/>
    <property type="molecule type" value="Genomic_DNA"/>
</dbReference>
<organism evidence="4 5">
    <name type="scientific">Treponema ruminis</name>
    <dbReference type="NCBI Taxonomy" id="744515"/>
    <lineage>
        <taxon>Bacteria</taxon>
        <taxon>Pseudomonadati</taxon>
        <taxon>Spirochaetota</taxon>
        <taxon>Spirochaetia</taxon>
        <taxon>Spirochaetales</taxon>
        <taxon>Treponemataceae</taxon>
        <taxon>Treponema</taxon>
    </lineage>
</organism>
<reference evidence="4 5" key="1">
    <citation type="submission" date="2020-08" db="EMBL/GenBank/DDBJ databases">
        <title>Genomic Encyclopedia of Type Strains, Phase IV (KMG-IV): sequencing the most valuable type-strain genomes for metagenomic binning, comparative biology and taxonomic classification.</title>
        <authorList>
            <person name="Goeker M."/>
        </authorList>
    </citation>
    <scope>NUCLEOTIDE SEQUENCE [LARGE SCALE GENOMIC DNA]</scope>
    <source>
        <strain evidence="4 5">DSM 103462</strain>
    </source>
</reference>
<protein>
    <recommendedName>
        <fullName evidence="1">diguanylate cyclase</fullName>
        <ecNumber evidence="1">2.7.7.65</ecNumber>
    </recommendedName>
</protein>
<dbReference type="Proteomes" id="UP000518887">
    <property type="component" value="Unassembled WGS sequence"/>
</dbReference>
<evidence type="ECO:0000313" key="4">
    <source>
        <dbReference type="EMBL" id="MBB5225023.1"/>
    </source>
</evidence>
<evidence type="ECO:0000256" key="2">
    <source>
        <dbReference type="ARBA" id="ARBA00034247"/>
    </source>
</evidence>
<proteinExistence type="predicted"/>
<comment type="catalytic activity">
    <reaction evidence="2">
        <text>2 GTP = 3',3'-c-di-GMP + 2 diphosphate</text>
        <dbReference type="Rhea" id="RHEA:24898"/>
        <dbReference type="ChEBI" id="CHEBI:33019"/>
        <dbReference type="ChEBI" id="CHEBI:37565"/>
        <dbReference type="ChEBI" id="CHEBI:58805"/>
        <dbReference type="EC" id="2.7.7.65"/>
    </reaction>
</comment>
<dbReference type="InterPro" id="IPR029787">
    <property type="entry name" value="Nucleotide_cyclase"/>
</dbReference>
<dbReference type="PANTHER" id="PTHR45138">
    <property type="entry name" value="REGULATORY COMPONENTS OF SENSORY TRANSDUCTION SYSTEM"/>
    <property type="match status" value="1"/>
</dbReference>
<keyword evidence="5" id="KW-1185">Reference proteome</keyword>
<dbReference type="AlphaFoldDB" id="A0A7W8G6Z5"/>
<dbReference type="InterPro" id="IPR050469">
    <property type="entry name" value="Diguanylate_Cyclase"/>
</dbReference>
<dbReference type="SMART" id="SM00267">
    <property type="entry name" value="GGDEF"/>
    <property type="match status" value="1"/>
</dbReference>
<dbReference type="InterPro" id="IPR043128">
    <property type="entry name" value="Rev_trsase/Diguanyl_cyclase"/>
</dbReference>